<feature type="transmembrane region" description="Helical" evidence="1">
    <location>
        <begin position="21"/>
        <end position="40"/>
    </location>
</feature>
<sequence>MTQNVASAEAIKKAAQRVMRGAGMWGFRLIAILVIFIPAIKRFLGKSCLNGAMITSNISLHPFEGADWQAALEALAGPGVSAFQQSAPYGDVMRALGRKVARVEIRSGTARIGLVQMIARSKLWLISRGPVFGPDVPQIVQQAALRRLARRVGVVIATPERAVGGFGLIPLISPRHHAIWSLSPAEPDLRAGLAGKWRNRLVAAERAGLRLRVERNIDWILHADQVQQAARGYRALPARFTQAWAKCAPDGLRAWRVEDRDGQRLAGLVVLRHGAGASYHIGWSGAQGRRVGAHNFGLWHAALWLRRKGGARFDLGDINSEDGAGRMHFKLGTGAQPHPLGATAWVVPN</sequence>
<dbReference type="InterPro" id="IPR038740">
    <property type="entry name" value="BioF2-like_GNAT_dom"/>
</dbReference>
<dbReference type="PANTHER" id="PTHR36174">
    <property type="entry name" value="LIPID II:GLYCINE GLYCYLTRANSFERASE"/>
    <property type="match status" value="1"/>
</dbReference>
<dbReference type="EMBL" id="AUNB01000014">
    <property type="protein sequence ID" value="KEO60839.1"/>
    <property type="molecule type" value="Genomic_DNA"/>
</dbReference>
<feature type="domain" description="BioF2-like acetyltransferase" evidence="2">
    <location>
        <begin position="203"/>
        <end position="319"/>
    </location>
</feature>
<accession>A0A074JWH3</accession>
<evidence type="ECO:0000256" key="1">
    <source>
        <dbReference type="SAM" id="Phobius"/>
    </source>
</evidence>
<evidence type="ECO:0000259" key="2">
    <source>
        <dbReference type="Pfam" id="PF13480"/>
    </source>
</evidence>
<evidence type="ECO:0000313" key="4">
    <source>
        <dbReference type="Proteomes" id="UP000027471"/>
    </source>
</evidence>
<evidence type="ECO:0000313" key="3">
    <source>
        <dbReference type="EMBL" id="KEO60839.1"/>
    </source>
</evidence>
<dbReference type="Pfam" id="PF13480">
    <property type="entry name" value="Acetyltransf_6"/>
    <property type="match status" value="1"/>
</dbReference>
<keyword evidence="1" id="KW-0472">Membrane</keyword>
<protein>
    <recommendedName>
        <fullName evidence="2">BioF2-like acetyltransferase domain-containing protein</fullName>
    </recommendedName>
</protein>
<name>A0A074JWH3_9RHOB</name>
<dbReference type="eggNOG" id="COG2348">
    <property type="taxonomic scope" value="Bacteria"/>
</dbReference>
<gene>
    <name evidence="3" type="ORF">DT23_12205</name>
</gene>
<proteinExistence type="predicted"/>
<keyword evidence="1" id="KW-1133">Transmembrane helix</keyword>
<reference evidence="3 4" key="1">
    <citation type="journal article" date="2015" name="Antonie Van Leeuwenhoek">
        <title>Thioclava indica sp. nov., isolated from surface seawater of the Indian Ocean.</title>
        <authorList>
            <person name="Liu Y."/>
            <person name="Lai Q."/>
            <person name="Du J."/>
            <person name="Xu H."/>
            <person name="Jiang L."/>
            <person name="Shao Z."/>
        </authorList>
    </citation>
    <scope>NUCLEOTIDE SEQUENCE [LARGE SCALE GENOMIC DNA]</scope>
    <source>
        <strain evidence="3 4">DT23-4</strain>
    </source>
</reference>
<dbReference type="SUPFAM" id="SSF55729">
    <property type="entry name" value="Acyl-CoA N-acyltransferases (Nat)"/>
    <property type="match status" value="1"/>
</dbReference>
<dbReference type="InterPro" id="IPR016181">
    <property type="entry name" value="Acyl_CoA_acyltransferase"/>
</dbReference>
<dbReference type="Gene3D" id="3.40.630.30">
    <property type="match status" value="1"/>
</dbReference>
<keyword evidence="4" id="KW-1185">Reference proteome</keyword>
<comment type="caution">
    <text evidence="3">The sequence shown here is derived from an EMBL/GenBank/DDBJ whole genome shotgun (WGS) entry which is preliminary data.</text>
</comment>
<organism evidence="3 4">
    <name type="scientific">Thioclava indica</name>
    <dbReference type="NCBI Taxonomy" id="1353528"/>
    <lineage>
        <taxon>Bacteria</taxon>
        <taxon>Pseudomonadati</taxon>
        <taxon>Pseudomonadota</taxon>
        <taxon>Alphaproteobacteria</taxon>
        <taxon>Rhodobacterales</taxon>
        <taxon>Paracoccaceae</taxon>
        <taxon>Thioclava</taxon>
    </lineage>
</organism>
<dbReference type="PANTHER" id="PTHR36174:SF1">
    <property type="entry name" value="LIPID II:GLYCINE GLYCYLTRANSFERASE"/>
    <property type="match status" value="1"/>
</dbReference>
<dbReference type="Proteomes" id="UP000027471">
    <property type="component" value="Unassembled WGS sequence"/>
</dbReference>
<dbReference type="InterPro" id="IPR050644">
    <property type="entry name" value="PG_Glycine_Bridge_Synth"/>
</dbReference>
<dbReference type="STRING" id="1353528.DT23_12205"/>
<keyword evidence="1" id="KW-0812">Transmembrane</keyword>
<dbReference type="AlphaFoldDB" id="A0A074JWH3"/>